<keyword evidence="2" id="KW-1185">Reference proteome</keyword>
<accession>A0A166BK16</accession>
<gene>
    <name evidence="1" type="ORF">SISSUDRAFT_63337</name>
</gene>
<proteinExistence type="predicted"/>
<protein>
    <submittedName>
        <fullName evidence="1">Uncharacterized protein</fullName>
    </submittedName>
</protein>
<name>A0A166BK16_9AGAM</name>
<evidence type="ECO:0000313" key="1">
    <source>
        <dbReference type="EMBL" id="KZT36470.1"/>
    </source>
</evidence>
<reference evidence="1 2" key="1">
    <citation type="journal article" date="2016" name="Mol. Biol. Evol.">
        <title>Comparative Genomics of Early-Diverging Mushroom-Forming Fungi Provides Insights into the Origins of Lignocellulose Decay Capabilities.</title>
        <authorList>
            <person name="Nagy L.G."/>
            <person name="Riley R."/>
            <person name="Tritt A."/>
            <person name="Adam C."/>
            <person name="Daum C."/>
            <person name="Floudas D."/>
            <person name="Sun H."/>
            <person name="Yadav J.S."/>
            <person name="Pangilinan J."/>
            <person name="Larsson K.H."/>
            <person name="Matsuura K."/>
            <person name="Barry K."/>
            <person name="Labutti K."/>
            <person name="Kuo R."/>
            <person name="Ohm R.A."/>
            <person name="Bhattacharya S.S."/>
            <person name="Shirouzu T."/>
            <person name="Yoshinaga Y."/>
            <person name="Martin F.M."/>
            <person name="Grigoriev I.V."/>
            <person name="Hibbett D.S."/>
        </authorList>
    </citation>
    <scope>NUCLEOTIDE SEQUENCE [LARGE SCALE GENOMIC DNA]</scope>
    <source>
        <strain evidence="1 2">HHB10207 ss-3</strain>
    </source>
</reference>
<evidence type="ECO:0000313" key="2">
    <source>
        <dbReference type="Proteomes" id="UP000076798"/>
    </source>
</evidence>
<dbReference type="AlphaFoldDB" id="A0A166BK16"/>
<dbReference type="Proteomes" id="UP000076798">
    <property type="component" value="Unassembled WGS sequence"/>
</dbReference>
<organism evidence="1 2">
    <name type="scientific">Sistotremastrum suecicum HHB10207 ss-3</name>
    <dbReference type="NCBI Taxonomy" id="1314776"/>
    <lineage>
        <taxon>Eukaryota</taxon>
        <taxon>Fungi</taxon>
        <taxon>Dikarya</taxon>
        <taxon>Basidiomycota</taxon>
        <taxon>Agaricomycotina</taxon>
        <taxon>Agaricomycetes</taxon>
        <taxon>Sistotremastrales</taxon>
        <taxon>Sistotremastraceae</taxon>
        <taxon>Sistotremastrum</taxon>
    </lineage>
</organism>
<sequence>MPTAPDVTTCDWPGRPELTRRIIGYLAVNPEARRWAYYLGTNLCSEFGRKSHVMRKLTEHIFRNDIVHKEAYLKKPKVFEKRANSYLRQ</sequence>
<dbReference type="EMBL" id="KV428106">
    <property type="protein sequence ID" value="KZT36470.1"/>
    <property type="molecule type" value="Genomic_DNA"/>
</dbReference>